<evidence type="ECO:0000313" key="3">
    <source>
        <dbReference type="Proteomes" id="UP000289437"/>
    </source>
</evidence>
<evidence type="ECO:0000313" key="2">
    <source>
        <dbReference type="EMBL" id="RXH54214.1"/>
    </source>
</evidence>
<dbReference type="OrthoDB" id="3650305at2"/>
<dbReference type="AlphaFoldDB" id="A0A4V1L518"/>
<gene>
    <name evidence="2" type="ORF">GRAN_4865</name>
</gene>
<dbReference type="SUPFAM" id="SSF52200">
    <property type="entry name" value="Toll/Interleukin receptor TIR domain"/>
    <property type="match status" value="1"/>
</dbReference>
<dbReference type="InterPro" id="IPR000157">
    <property type="entry name" value="TIR_dom"/>
</dbReference>
<dbReference type="Pfam" id="PF13676">
    <property type="entry name" value="TIR_2"/>
    <property type="match status" value="1"/>
</dbReference>
<keyword evidence="3" id="KW-1185">Reference proteome</keyword>
<evidence type="ECO:0000259" key="1">
    <source>
        <dbReference type="SMART" id="SM00255"/>
    </source>
</evidence>
<organism evidence="2 3">
    <name type="scientific">Granulicella sibirica</name>
    <dbReference type="NCBI Taxonomy" id="2479048"/>
    <lineage>
        <taxon>Bacteria</taxon>
        <taxon>Pseudomonadati</taxon>
        <taxon>Acidobacteriota</taxon>
        <taxon>Terriglobia</taxon>
        <taxon>Terriglobales</taxon>
        <taxon>Acidobacteriaceae</taxon>
        <taxon>Granulicella</taxon>
    </lineage>
</organism>
<name>A0A4V1L518_9BACT</name>
<dbReference type="PANTHER" id="PTHR43681:SF1">
    <property type="entry name" value="SARCALUMENIN"/>
    <property type="match status" value="1"/>
</dbReference>
<proteinExistence type="predicted"/>
<dbReference type="RefSeq" id="WP_128915450.1">
    <property type="nucleotide sequence ID" value="NZ_RDSM01000005.1"/>
</dbReference>
<feature type="domain" description="TIR" evidence="1">
    <location>
        <begin position="3"/>
        <end position="213"/>
    </location>
</feature>
<dbReference type="PANTHER" id="PTHR43681">
    <property type="entry name" value="TRANSMEMBRANE GTPASE FZO"/>
    <property type="match status" value="1"/>
</dbReference>
<dbReference type="Proteomes" id="UP000289437">
    <property type="component" value="Unassembled WGS sequence"/>
</dbReference>
<accession>A0A4V1L518</accession>
<dbReference type="Gene3D" id="3.40.50.10140">
    <property type="entry name" value="Toll/interleukin-1 receptor homology (TIR) domain"/>
    <property type="match status" value="1"/>
</dbReference>
<dbReference type="InterPro" id="IPR035897">
    <property type="entry name" value="Toll_tir_struct_dom_sf"/>
</dbReference>
<dbReference type="InterPro" id="IPR051943">
    <property type="entry name" value="TRAFAC_Dynamin-like_GTPase"/>
</dbReference>
<protein>
    <submittedName>
        <fullName evidence="2">Dynamin family protein</fullName>
    </submittedName>
</protein>
<comment type="caution">
    <text evidence="2">The sequence shown here is derived from an EMBL/GenBank/DDBJ whole genome shotgun (WGS) entry which is preliminary data.</text>
</comment>
<dbReference type="Pfam" id="PF00350">
    <property type="entry name" value="Dynamin_N"/>
    <property type="match status" value="1"/>
</dbReference>
<dbReference type="InterPro" id="IPR045063">
    <property type="entry name" value="Dynamin_N"/>
</dbReference>
<reference evidence="2 3" key="1">
    <citation type="submission" date="2018-11" db="EMBL/GenBank/DDBJ databases">
        <authorList>
            <person name="Mardanov A.V."/>
            <person name="Ravin N.V."/>
            <person name="Dedysh S.N."/>
        </authorList>
    </citation>
    <scope>NUCLEOTIDE SEQUENCE [LARGE SCALE GENOMIC DNA]</scope>
    <source>
        <strain evidence="2 3">AF10</strain>
    </source>
</reference>
<dbReference type="SUPFAM" id="SSF52540">
    <property type="entry name" value="P-loop containing nucleoside triphosphate hydrolases"/>
    <property type="match status" value="1"/>
</dbReference>
<sequence length="768" mass="86337">MTKPLVFLSYSRKDIAEKNELATQLKVCGDSFELWVDDHLHHGEEWQPEILDHIDRSSMAILLITADFLNSKFILDVELPAIFKRRDAHQLTVLPIIAKSCAWQSVPWLRKLQVAVGEKKPVWAGDGPQILGQLTEIASRAAALAACQPPGEKSSSPTPSSGTIYYEPEAQRKEFLELLKRFSESIQSQSMERVFGRDTLHRWRRHEEQICDRLNREFTLAVIGPFKRGKSTLINGLLQQEVVTSDVAPETITINEIRFGPQLRIEAHLPGGGRLGLNPDQLKHENLAPLLARLPAEPTHLDLRVPIDWLRGFRIVDTPGTGDALERFEARIQEYLFHADAVLVVLSALDPLPESERAFLKLAVLPQDFGKMTFVVNMLDKLRDEQDVSSIMNNLNRRVAQLFPDATVLGVSAFDEFARLNNEPRPRPERAESLAARFVQLRAHLQESVLRDRELVQLDRAADGLAKLIQTVSRHADQLTRSMEMERTHLESAITVCEDPASPLHAELKEHSQRVHSFILDLAAEAQGWIDGFINRLEQSARSLATVSSSDLQRHFPFFLADGLRTALNRCLDAHRPLILSELAGAANCPLSLDGDHAATGPALRRPFDETSSVSHTAEPGVAVDDSLWERVDVSSLLFDLTQIQVFGITGSLLRQFESKSREREKSLLFQQRFLNAVPELRRSLRARMDEIYAGIADRVAQELEARQQERVDTSLDALRQGRLLTARDDTSWQRETLQSIPTLVAEAGGRLAALQDRLWPEAKDPAA</sequence>
<reference evidence="3" key="2">
    <citation type="submission" date="2019-02" db="EMBL/GenBank/DDBJ databases">
        <title>Granulicella sibirica sp. nov., a psychrotolerant acidobacterium isolated from an organic soil layer in forested tundra, West Siberia.</title>
        <authorList>
            <person name="Oshkin I.Y."/>
            <person name="Kulichevskaya I.S."/>
            <person name="Rijpstra W.I.C."/>
            <person name="Sinninghe Damste J.S."/>
            <person name="Rakitin A.L."/>
            <person name="Ravin N.V."/>
            <person name="Dedysh S.N."/>
        </authorList>
    </citation>
    <scope>NUCLEOTIDE SEQUENCE [LARGE SCALE GENOMIC DNA]</scope>
    <source>
        <strain evidence="3">AF10</strain>
    </source>
</reference>
<dbReference type="InterPro" id="IPR027417">
    <property type="entry name" value="P-loop_NTPase"/>
</dbReference>
<dbReference type="EMBL" id="RDSM01000005">
    <property type="protein sequence ID" value="RXH54214.1"/>
    <property type="molecule type" value="Genomic_DNA"/>
</dbReference>
<dbReference type="Gene3D" id="3.40.50.300">
    <property type="entry name" value="P-loop containing nucleotide triphosphate hydrolases"/>
    <property type="match status" value="1"/>
</dbReference>
<dbReference type="GO" id="GO:0007165">
    <property type="term" value="P:signal transduction"/>
    <property type="evidence" value="ECO:0007669"/>
    <property type="project" value="InterPro"/>
</dbReference>
<dbReference type="SMART" id="SM00255">
    <property type="entry name" value="TIR"/>
    <property type="match status" value="1"/>
</dbReference>